<sequence>MDRRPGLPASLALRAIRGYQRYLSPHKGFSCAYRCATGRDGCSGYGYRVIGRFGLLAGLKLLRRRLRLCGETNRRHHVVPNPVLYYQRGDCDPGCGGDCVPDLPCSGRSAGSCLGDFLSGLCDCSCEPGSRAEEQKRKDEIERQEKKRRQAQGGRAP</sequence>
<feature type="region of interest" description="Disordered" evidence="1">
    <location>
        <begin position="127"/>
        <end position="157"/>
    </location>
</feature>
<reference evidence="3" key="1">
    <citation type="journal article" date="2019" name="Int. J. Syst. Evol. Microbiol.">
        <title>The Global Catalogue of Microorganisms (GCM) 10K type strain sequencing project: providing services to taxonomists for standard genome sequencing and annotation.</title>
        <authorList>
            <consortium name="The Broad Institute Genomics Platform"/>
            <consortium name="The Broad Institute Genome Sequencing Center for Infectious Disease"/>
            <person name="Wu L."/>
            <person name="Ma J."/>
        </authorList>
    </citation>
    <scope>NUCLEOTIDE SEQUENCE [LARGE SCALE GENOMIC DNA]</scope>
    <source>
        <strain evidence="3">CCUG 43111</strain>
    </source>
</reference>
<organism evidence="2 3">
    <name type="scientific">Massilia suwonensis</name>
    <dbReference type="NCBI Taxonomy" id="648895"/>
    <lineage>
        <taxon>Bacteria</taxon>
        <taxon>Pseudomonadati</taxon>
        <taxon>Pseudomonadota</taxon>
        <taxon>Betaproteobacteria</taxon>
        <taxon>Burkholderiales</taxon>
        <taxon>Oxalobacteraceae</taxon>
        <taxon>Telluria group</taxon>
        <taxon>Massilia</taxon>
    </lineage>
</organism>
<dbReference type="RefSeq" id="WP_379751327.1">
    <property type="nucleotide sequence ID" value="NZ_JBHSMR010000001.1"/>
</dbReference>
<accession>A0ABW0MFB2</accession>
<name>A0ABW0MFB2_9BURK</name>
<protein>
    <submittedName>
        <fullName evidence="2">Membrane protein insertion efficiency factor YidD</fullName>
    </submittedName>
</protein>
<dbReference type="InterPro" id="IPR002696">
    <property type="entry name" value="Membr_insert_effic_factor_YidD"/>
</dbReference>
<proteinExistence type="predicted"/>
<gene>
    <name evidence="2" type="primary">yidD</name>
    <name evidence="2" type="ORF">ACFPQ5_01810</name>
</gene>
<dbReference type="Proteomes" id="UP001596101">
    <property type="component" value="Unassembled WGS sequence"/>
</dbReference>
<comment type="caution">
    <text evidence="2">The sequence shown here is derived from an EMBL/GenBank/DDBJ whole genome shotgun (WGS) entry which is preliminary data.</text>
</comment>
<dbReference type="Pfam" id="PF01809">
    <property type="entry name" value="YidD"/>
    <property type="match status" value="1"/>
</dbReference>
<keyword evidence="3" id="KW-1185">Reference proteome</keyword>
<dbReference type="NCBIfam" id="TIGR00278">
    <property type="entry name" value="membrane protein insertion efficiency factor YidD"/>
    <property type="match status" value="1"/>
</dbReference>
<feature type="compositionally biased region" description="Basic and acidic residues" evidence="1">
    <location>
        <begin position="130"/>
        <end position="145"/>
    </location>
</feature>
<evidence type="ECO:0000313" key="2">
    <source>
        <dbReference type="EMBL" id="MFC5476909.1"/>
    </source>
</evidence>
<evidence type="ECO:0000256" key="1">
    <source>
        <dbReference type="SAM" id="MobiDB-lite"/>
    </source>
</evidence>
<dbReference type="SMART" id="SM01234">
    <property type="entry name" value="Haemolytic"/>
    <property type="match status" value="1"/>
</dbReference>
<evidence type="ECO:0000313" key="3">
    <source>
        <dbReference type="Proteomes" id="UP001596101"/>
    </source>
</evidence>
<dbReference type="EMBL" id="JBHSMR010000001">
    <property type="protein sequence ID" value="MFC5476909.1"/>
    <property type="molecule type" value="Genomic_DNA"/>
</dbReference>